<dbReference type="InterPro" id="IPR050905">
    <property type="entry name" value="Plant_NBS-LRR"/>
</dbReference>
<sequence>MVDVFVGCINKFLAKIGRRLIVKTRRYLGYVLYDNNYIKSLKEQLKKFEVKRKGVSLEPDEATRNEESVEPRVNEWQHRFTNVDIISEESTKFLEDEVPTNKHILKGWFPNIKRLYMSSKKAKKTIEKIDTLTNENIPKISYGTPPLAIGHKSTINFRNFESRIPTINRLIKWLEDDSENIISICGMGGSGKNNNGVGSCNTCKREKSV</sequence>
<evidence type="ECO:0000313" key="3">
    <source>
        <dbReference type="Proteomes" id="UP001229421"/>
    </source>
</evidence>
<name>A0AAD8JYX8_TARER</name>
<gene>
    <name evidence="2" type="ORF">QVD17_35178</name>
</gene>
<organism evidence="2 3">
    <name type="scientific">Tagetes erecta</name>
    <name type="common">African marigold</name>
    <dbReference type="NCBI Taxonomy" id="13708"/>
    <lineage>
        <taxon>Eukaryota</taxon>
        <taxon>Viridiplantae</taxon>
        <taxon>Streptophyta</taxon>
        <taxon>Embryophyta</taxon>
        <taxon>Tracheophyta</taxon>
        <taxon>Spermatophyta</taxon>
        <taxon>Magnoliopsida</taxon>
        <taxon>eudicotyledons</taxon>
        <taxon>Gunneridae</taxon>
        <taxon>Pentapetalae</taxon>
        <taxon>asterids</taxon>
        <taxon>campanulids</taxon>
        <taxon>Asterales</taxon>
        <taxon>Asteraceae</taxon>
        <taxon>Asteroideae</taxon>
        <taxon>Heliantheae alliance</taxon>
        <taxon>Tageteae</taxon>
        <taxon>Tagetes</taxon>
    </lineage>
</organism>
<dbReference type="PANTHER" id="PTHR33463:SF140">
    <property type="entry name" value="P-LOOP CONTAINING NUCLEOSIDE TRIPHOSPHATE HYDROLASE, LEUCINE-RICH REPEAT DOMAIN SUPERFAMILY"/>
    <property type="match status" value="1"/>
</dbReference>
<reference evidence="2" key="1">
    <citation type="journal article" date="2023" name="bioRxiv">
        <title>Improved chromosome-level genome assembly for marigold (Tagetes erecta).</title>
        <authorList>
            <person name="Jiang F."/>
            <person name="Yuan L."/>
            <person name="Wang S."/>
            <person name="Wang H."/>
            <person name="Xu D."/>
            <person name="Wang A."/>
            <person name="Fan W."/>
        </authorList>
    </citation>
    <scope>NUCLEOTIDE SEQUENCE</scope>
    <source>
        <strain evidence="2">WSJ</strain>
        <tissue evidence="2">Leaf</tissue>
    </source>
</reference>
<evidence type="ECO:0000256" key="1">
    <source>
        <dbReference type="ARBA" id="ARBA00022821"/>
    </source>
</evidence>
<keyword evidence="1" id="KW-0611">Plant defense</keyword>
<protein>
    <submittedName>
        <fullName evidence="2">Uncharacterized protein</fullName>
    </submittedName>
</protein>
<dbReference type="AlphaFoldDB" id="A0AAD8JYX8"/>
<dbReference type="EMBL" id="JAUHHV010000009">
    <property type="protein sequence ID" value="KAK1413405.1"/>
    <property type="molecule type" value="Genomic_DNA"/>
</dbReference>
<evidence type="ECO:0000313" key="2">
    <source>
        <dbReference type="EMBL" id="KAK1413405.1"/>
    </source>
</evidence>
<comment type="caution">
    <text evidence="2">The sequence shown here is derived from an EMBL/GenBank/DDBJ whole genome shotgun (WGS) entry which is preliminary data.</text>
</comment>
<dbReference type="Proteomes" id="UP001229421">
    <property type="component" value="Unassembled WGS sequence"/>
</dbReference>
<proteinExistence type="predicted"/>
<dbReference type="PANTHER" id="PTHR33463">
    <property type="entry name" value="NB-ARC DOMAIN-CONTAINING PROTEIN-RELATED"/>
    <property type="match status" value="1"/>
</dbReference>
<accession>A0AAD8JYX8</accession>
<keyword evidence="3" id="KW-1185">Reference proteome</keyword>